<evidence type="ECO:0000313" key="3">
    <source>
        <dbReference type="Proteomes" id="UP000001542"/>
    </source>
</evidence>
<protein>
    <recommendedName>
        <fullName evidence="1">Initiator binding domain-containing protein</fullName>
    </recommendedName>
</protein>
<proteinExistence type="predicted"/>
<reference evidence="2" key="2">
    <citation type="journal article" date="2007" name="Science">
        <title>Draft genome sequence of the sexually transmitted pathogen Trichomonas vaginalis.</title>
        <authorList>
            <person name="Carlton J.M."/>
            <person name="Hirt R.P."/>
            <person name="Silva J.C."/>
            <person name="Delcher A.L."/>
            <person name="Schatz M."/>
            <person name="Zhao Q."/>
            <person name="Wortman J.R."/>
            <person name="Bidwell S.L."/>
            <person name="Alsmark U.C.M."/>
            <person name="Besteiro S."/>
            <person name="Sicheritz-Ponten T."/>
            <person name="Noel C.J."/>
            <person name="Dacks J.B."/>
            <person name="Foster P.G."/>
            <person name="Simillion C."/>
            <person name="Van de Peer Y."/>
            <person name="Miranda-Saavedra D."/>
            <person name="Barton G.J."/>
            <person name="Westrop G.D."/>
            <person name="Mueller S."/>
            <person name="Dessi D."/>
            <person name="Fiori P.L."/>
            <person name="Ren Q."/>
            <person name="Paulsen I."/>
            <person name="Zhang H."/>
            <person name="Bastida-Corcuera F.D."/>
            <person name="Simoes-Barbosa A."/>
            <person name="Brown M.T."/>
            <person name="Hayes R.D."/>
            <person name="Mukherjee M."/>
            <person name="Okumura C.Y."/>
            <person name="Schneider R."/>
            <person name="Smith A.J."/>
            <person name="Vanacova S."/>
            <person name="Villalvazo M."/>
            <person name="Haas B.J."/>
            <person name="Pertea M."/>
            <person name="Feldblyum T.V."/>
            <person name="Utterback T.R."/>
            <person name="Shu C.L."/>
            <person name="Osoegawa K."/>
            <person name="de Jong P.J."/>
            <person name="Hrdy I."/>
            <person name="Horvathova L."/>
            <person name="Zubacova Z."/>
            <person name="Dolezal P."/>
            <person name="Malik S.B."/>
            <person name="Logsdon J.M. Jr."/>
            <person name="Henze K."/>
            <person name="Gupta A."/>
            <person name="Wang C.C."/>
            <person name="Dunne R.L."/>
            <person name="Upcroft J.A."/>
            <person name="Upcroft P."/>
            <person name="White O."/>
            <person name="Salzberg S.L."/>
            <person name="Tang P."/>
            <person name="Chiu C.-H."/>
            <person name="Lee Y.-S."/>
            <person name="Embley T.M."/>
            <person name="Coombs G.H."/>
            <person name="Mottram J.C."/>
            <person name="Tachezy J."/>
            <person name="Fraser-Liggett C.M."/>
            <person name="Johnson P.J."/>
        </authorList>
    </citation>
    <scope>NUCLEOTIDE SEQUENCE [LARGE SCALE GENOMIC DNA]</scope>
    <source>
        <strain evidence="2">G3</strain>
    </source>
</reference>
<dbReference type="InParanoid" id="A2G0K4"/>
<dbReference type="RefSeq" id="XP_001302251.1">
    <property type="nucleotide sequence ID" value="XM_001302250.1"/>
</dbReference>
<dbReference type="EMBL" id="DS114211">
    <property type="protein sequence ID" value="EAX89321.1"/>
    <property type="molecule type" value="Genomic_DNA"/>
</dbReference>
<dbReference type="VEuPathDB" id="TrichDB:TVAGG3_0102720"/>
<dbReference type="InterPro" id="IPR018845">
    <property type="entry name" value="Initiator-bd"/>
</dbReference>
<organism evidence="2 3">
    <name type="scientific">Trichomonas vaginalis (strain ATCC PRA-98 / G3)</name>
    <dbReference type="NCBI Taxonomy" id="412133"/>
    <lineage>
        <taxon>Eukaryota</taxon>
        <taxon>Metamonada</taxon>
        <taxon>Parabasalia</taxon>
        <taxon>Trichomonadida</taxon>
        <taxon>Trichomonadidae</taxon>
        <taxon>Trichomonas</taxon>
    </lineage>
</organism>
<gene>
    <name evidence="2" type="ORF">TVAG_017700</name>
</gene>
<dbReference type="Proteomes" id="UP000001542">
    <property type="component" value="Unassembled WGS sequence"/>
</dbReference>
<evidence type="ECO:0000313" key="2">
    <source>
        <dbReference type="EMBL" id="EAX89321.1"/>
    </source>
</evidence>
<evidence type="ECO:0000259" key="1">
    <source>
        <dbReference type="Pfam" id="PF10416"/>
    </source>
</evidence>
<keyword evidence="3" id="KW-1185">Reference proteome</keyword>
<name>A2G0K4_TRIV3</name>
<accession>A2G0K4</accession>
<dbReference type="Pfam" id="PF10416">
    <property type="entry name" value="IBD"/>
    <property type="match status" value="1"/>
</dbReference>
<dbReference type="KEGG" id="tva:4746990"/>
<dbReference type="VEuPathDB" id="TrichDB:TVAG_017700"/>
<dbReference type="SMR" id="A2G0K4"/>
<reference evidence="2" key="1">
    <citation type="submission" date="2006-10" db="EMBL/GenBank/DDBJ databases">
        <authorList>
            <person name="Amadeo P."/>
            <person name="Zhao Q."/>
            <person name="Wortman J."/>
            <person name="Fraser-Liggett C."/>
            <person name="Carlton J."/>
        </authorList>
    </citation>
    <scope>NUCLEOTIDE SEQUENCE</scope>
    <source>
        <strain evidence="2">G3</strain>
    </source>
</reference>
<dbReference type="AlphaFoldDB" id="A2G0K4"/>
<sequence>MVESVSGDNPWETLSQLDQREFFSLKNYFSTYKKPYGKDIRSEVFRRELFILLSYIDKDMSKRSSKCKIIGISFVGPFVCTNTKLLSNFIGRSKSSINAGLQQIGFYAVKDKKICRQVLGITMPTLTGNTYMKQWSVRAVSDNAKFCFLTRFVHPETPLINSDSLDKPSEPMPIEEECNLPLFEDFNFDFSSLSNPF</sequence>
<feature type="domain" description="Initiator binding" evidence="1">
    <location>
        <begin position="18"/>
        <end position="141"/>
    </location>
</feature>